<organism evidence="4 5">
    <name type="scientific">Carnobacterium maltaromaticum</name>
    <name type="common">Carnobacterium piscicola</name>
    <dbReference type="NCBI Taxonomy" id="2751"/>
    <lineage>
        <taxon>Bacteria</taxon>
        <taxon>Bacillati</taxon>
        <taxon>Bacillota</taxon>
        <taxon>Bacilli</taxon>
        <taxon>Lactobacillales</taxon>
        <taxon>Carnobacteriaceae</taxon>
        <taxon>Carnobacterium</taxon>
    </lineage>
</organism>
<dbReference type="GO" id="GO:0003677">
    <property type="term" value="F:DNA binding"/>
    <property type="evidence" value="ECO:0007669"/>
    <property type="project" value="UniProtKB-KW"/>
</dbReference>
<dbReference type="EMBL" id="JAVBVO010000003">
    <property type="protein sequence ID" value="MDZ5759421.1"/>
    <property type="molecule type" value="Genomic_DNA"/>
</dbReference>
<reference evidence="4" key="1">
    <citation type="submission" date="2023-08" db="EMBL/GenBank/DDBJ databases">
        <title>Genomic characterization of piscicolin 126 produced by Carnobacterium maltaromaticum CM22 strain isolated from salmon (Salmo salar).</title>
        <authorList>
            <person name="Gonzalez-Gragera E."/>
            <person name="Garcia-Lopez J.D."/>
            <person name="Teso-Perez C."/>
            <person name="Gimenez-Hernandez I."/>
            <person name="Peralta-Sanchez J.M."/>
            <person name="Valdivia E."/>
            <person name="Montalban-Lopez M."/>
            <person name="Martin-Platero A.M."/>
            <person name="Banos A."/>
            <person name="Martinez-Bueno M."/>
        </authorList>
    </citation>
    <scope>NUCLEOTIDE SEQUENCE</scope>
    <source>
        <strain evidence="4">CM22</strain>
    </source>
</reference>
<proteinExistence type="predicted"/>
<dbReference type="Proteomes" id="UP001290462">
    <property type="component" value="Unassembled WGS sequence"/>
</dbReference>
<keyword evidence="4" id="KW-0238">DNA-binding</keyword>
<evidence type="ECO:0000259" key="2">
    <source>
        <dbReference type="PROSITE" id="PS50110"/>
    </source>
</evidence>
<dbReference type="GO" id="GO:0000156">
    <property type="term" value="F:phosphorelay response regulator activity"/>
    <property type="evidence" value="ECO:0007669"/>
    <property type="project" value="InterPro"/>
</dbReference>
<sequence length="233" mass="27262">MKIAIVEDNEANYLTLKQHIDSFFKAHNLIGTIDYYPDGLALVNSFKNNYDIIYFDVEMELMDGMTAAKKIRQIDEEVLIVFVTNYVQWAIEGYTVNATDFLLKPLSYFNFSEHFKKIQKRLNHNEQKYLTIKAGSGFTKIKLSELFFIESEGHYLKIHTHEQTFTLLESMKNMEKKLLEEDFFRCNNCYLVNLKYVTGIEKSTAKVGHYNLQISRPRKKEFLEALTAYIGGE</sequence>
<dbReference type="AlphaFoldDB" id="A0AAW9K3U9"/>
<dbReference type="SUPFAM" id="SSF52172">
    <property type="entry name" value="CheY-like"/>
    <property type="match status" value="1"/>
</dbReference>
<dbReference type="SMART" id="SM00850">
    <property type="entry name" value="LytTR"/>
    <property type="match status" value="1"/>
</dbReference>
<comment type="caution">
    <text evidence="4">The sequence shown here is derived from an EMBL/GenBank/DDBJ whole genome shotgun (WGS) entry which is preliminary data.</text>
</comment>
<dbReference type="Pfam" id="PF00072">
    <property type="entry name" value="Response_reg"/>
    <property type="match status" value="1"/>
</dbReference>
<dbReference type="RefSeq" id="WP_010052125.1">
    <property type="nucleotide sequence ID" value="NZ_CAJGUR010000005.1"/>
</dbReference>
<evidence type="ECO:0000256" key="1">
    <source>
        <dbReference type="PROSITE-ProRule" id="PRU00169"/>
    </source>
</evidence>
<dbReference type="Pfam" id="PF04397">
    <property type="entry name" value="LytTR"/>
    <property type="match status" value="1"/>
</dbReference>
<evidence type="ECO:0000313" key="5">
    <source>
        <dbReference type="Proteomes" id="UP001290462"/>
    </source>
</evidence>
<dbReference type="Gene3D" id="2.40.50.1020">
    <property type="entry name" value="LytTr DNA-binding domain"/>
    <property type="match status" value="1"/>
</dbReference>
<feature type="domain" description="HTH LytTR-type" evidence="3">
    <location>
        <begin position="130"/>
        <end position="228"/>
    </location>
</feature>
<dbReference type="InterPro" id="IPR011006">
    <property type="entry name" value="CheY-like_superfamily"/>
</dbReference>
<dbReference type="InterPro" id="IPR007492">
    <property type="entry name" value="LytTR_DNA-bd_dom"/>
</dbReference>
<feature type="modified residue" description="4-aspartylphosphate" evidence="1">
    <location>
        <position position="56"/>
    </location>
</feature>
<dbReference type="PANTHER" id="PTHR37299:SF1">
    <property type="entry name" value="STAGE 0 SPORULATION PROTEIN A HOMOLOG"/>
    <property type="match status" value="1"/>
</dbReference>
<dbReference type="InterPro" id="IPR046947">
    <property type="entry name" value="LytR-like"/>
</dbReference>
<accession>A0AAW9K3U9</accession>
<dbReference type="PANTHER" id="PTHR37299">
    <property type="entry name" value="TRANSCRIPTIONAL REGULATOR-RELATED"/>
    <property type="match status" value="1"/>
</dbReference>
<gene>
    <name evidence="4" type="ORF">RAK27_12230</name>
</gene>
<keyword evidence="1" id="KW-0597">Phosphoprotein</keyword>
<dbReference type="Gene3D" id="3.40.50.2300">
    <property type="match status" value="1"/>
</dbReference>
<feature type="domain" description="Response regulatory" evidence="2">
    <location>
        <begin position="2"/>
        <end position="119"/>
    </location>
</feature>
<dbReference type="SMART" id="SM00448">
    <property type="entry name" value="REC"/>
    <property type="match status" value="1"/>
</dbReference>
<dbReference type="InterPro" id="IPR001789">
    <property type="entry name" value="Sig_transdc_resp-reg_receiver"/>
</dbReference>
<evidence type="ECO:0000259" key="3">
    <source>
        <dbReference type="PROSITE" id="PS50930"/>
    </source>
</evidence>
<evidence type="ECO:0000313" key="4">
    <source>
        <dbReference type="EMBL" id="MDZ5759421.1"/>
    </source>
</evidence>
<dbReference type="PROSITE" id="PS50930">
    <property type="entry name" value="HTH_LYTTR"/>
    <property type="match status" value="1"/>
</dbReference>
<dbReference type="PROSITE" id="PS50110">
    <property type="entry name" value="RESPONSE_REGULATORY"/>
    <property type="match status" value="1"/>
</dbReference>
<name>A0AAW9K3U9_CARML</name>
<dbReference type="GeneID" id="83604702"/>
<protein>
    <submittedName>
        <fullName evidence="4">LytTR family DNA-binding domain-containing protein</fullName>
    </submittedName>
</protein>